<dbReference type="Gene3D" id="6.10.190.10">
    <property type="match status" value="1"/>
</dbReference>
<dbReference type="InterPro" id="IPR001030">
    <property type="entry name" value="Acoase/IPM_deHydtase_lsu_aba"/>
</dbReference>
<keyword evidence="9" id="KW-0816">Tricarboxylic acid cycle</keyword>
<dbReference type="PRINTS" id="PR00415">
    <property type="entry name" value="ACONITASE"/>
</dbReference>
<dbReference type="FunFam" id="3.30.499.10:FF:000002">
    <property type="entry name" value="Aconitate hydratase"/>
    <property type="match status" value="1"/>
</dbReference>
<evidence type="ECO:0000313" key="20">
    <source>
        <dbReference type="Proteomes" id="UP000053464"/>
    </source>
</evidence>
<comment type="similarity">
    <text evidence="6 16">Belongs to the aconitase/IPM isomerase family.</text>
</comment>
<dbReference type="InterPro" id="IPR015928">
    <property type="entry name" value="Aconitase/3IPM_dehydase_swvl"/>
</dbReference>
<dbReference type="Pfam" id="PF00694">
    <property type="entry name" value="Aconitase_C"/>
    <property type="match status" value="1"/>
</dbReference>
<protein>
    <recommendedName>
        <fullName evidence="16">Aconitate hydratase</fullName>
        <shortName evidence="16">Aconitase</shortName>
        <ecNumber evidence="16">4.2.1.3</ecNumber>
    </recommendedName>
</protein>
<dbReference type="GO" id="GO:0003994">
    <property type="term" value="F:aconitate hydratase activity"/>
    <property type="evidence" value="ECO:0007669"/>
    <property type="project" value="UniProtKB-EC"/>
</dbReference>
<dbReference type="Proteomes" id="UP000053464">
    <property type="component" value="Unassembled WGS sequence"/>
</dbReference>
<dbReference type="NCBIfam" id="NF006757">
    <property type="entry name" value="PRK09277.1"/>
    <property type="match status" value="1"/>
</dbReference>
<evidence type="ECO:0000256" key="11">
    <source>
        <dbReference type="ARBA" id="ARBA00022884"/>
    </source>
</evidence>
<dbReference type="SUPFAM" id="SSF52016">
    <property type="entry name" value="LeuD/IlvD-like"/>
    <property type="match status" value="1"/>
</dbReference>
<dbReference type="FunFam" id="3.20.19.10:FF:000001">
    <property type="entry name" value="Aconitate hydratase"/>
    <property type="match status" value="1"/>
</dbReference>
<dbReference type="InterPro" id="IPR044137">
    <property type="entry name" value="AcnA_IRP_Swivel"/>
</dbReference>
<dbReference type="UniPathway" id="UPA00223">
    <property type="reaction ID" value="UER00718"/>
</dbReference>
<comment type="catalytic activity">
    <reaction evidence="15 16">
        <text>citrate = D-threo-isocitrate</text>
        <dbReference type="Rhea" id="RHEA:10336"/>
        <dbReference type="ChEBI" id="CHEBI:15562"/>
        <dbReference type="ChEBI" id="CHEBI:16947"/>
        <dbReference type="EC" id="4.2.1.3"/>
    </reaction>
</comment>
<keyword evidence="13 16" id="KW-0411">Iron-sulfur</keyword>
<keyword evidence="14 16" id="KW-0456">Lyase</keyword>
<evidence type="ECO:0000256" key="16">
    <source>
        <dbReference type="RuleBase" id="RU361275"/>
    </source>
</evidence>
<dbReference type="PATRIC" id="fig|1581420.6.peg.1377"/>
<comment type="cofactor">
    <cofactor evidence="2">
        <name>[4Fe-4S] cluster</name>
        <dbReference type="ChEBI" id="CHEBI:49883"/>
    </cofactor>
</comment>
<dbReference type="PANTHER" id="PTHR11670">
    <property type="entry name" value="ACONITASE/IRON-RESPONSIVE ELEMENT FAMILY MEMBER"/>
    <property type="match status" value="1"/>
</dbReference>
<evidence type="ECO:0000259" key="17">
    <source>
        <dbReference type="Pfam" id="PF00330"/>
    </source>
</evidence>
<comment type="function">
    <text evidence="16">Catalyzes the isomerization of citrate to isocitrate via cis-aconitate.</text>
</comment>
<dbReference type="Gene3D" id="3.30.499.10">
    <property type="entry name" value="Aconitase, domain 3"/>
    <property type="match status" value="2"/>
</dbReference>
<dbReference type="SUPFAM" id="SSF53732">
    <property type="entry name" value="Aconitase iron-sulfur domain"/>
    <property type="match status" value="1"/>
</dbReference>
<dbReference type="GO" id="GO:0046872">
    <property type="term" value="F:metal ion binding"/>
    <property type="evidence" value="ECO:0007669"/>
    <property type="project" value="UniProtKB-KW"/>
</dbReference>
<evidence type="ECO:0000256" key="5">
    <source>
        <dbReference type="ARBA" id="ARBA00005026"/>
    </source>
</evidence>
<dbReference type="InterPro" id="IPR006249">
    <property type="entry name" value="Aconitase/IRP2"/>
</dbReference>
<comment type="pathway">
    <text evidence="5">Organic acid metabolism; propanoate degradation.</text>
</comment>
<dbReference type="PROSITE" id="PS00450">
    <property type="entry name" value="ACONITASE_1"/>
    <property type="match status" value="1"/>
</dbReference>
<evidence type="ECO:0000256" key="15">
    <source>
        <dbReference type="ARBA" id="ARBA00023501"/>
    </source>
</evidence>
<dbReference type="FunFam" id="3.30.499.10:FF:000020">
    <property type="entry name" value="Aconitate hydratase A"/>
    <property type="match status" value="1"/>
</dbReference>
<comment type="catalytic activity">
    <reaction evidence="1">
        <text>(2S,3R)-3-hydroxybutane-1,2,3-tricarboxylate = 2-methyl-cis-aconitate + H2O</text>
        <dbReference type="Rhea" id="RHEA:17941"/>
        <dbReference type="ChEBI" id="CHEBI:15377"/>
        <dbReference type="ChEBI" id="CHEBI:57429"/>
        <dbReference type="ChEBI" id="CHEBI:57872"/>
        <dbReference type="EC" id="4.2.1.99"/>
    </reaction>
</comment>
<dbReference type="CDD" id="cd01580">
    <property type="entry name" value="AcnA_IRP_Swivel"/>
    <property type="match status" value="1"/>
</dbReference>
<evidence type="ECO:0000256" key="3">
    <source>
        <dbReference type="ARBA" id="ARBA00002737"/>
    </source>
</evidence>
<dbReference type="InterPro" id="IPR036008">
    <property type="entry name" value="Aconitase_4Fe-4S_dom"/>
</dbReference>
<evidence type="ECO:0000313" key="19">
    <source>
        <dbReference type="EMBL" id="KLE34004.1"/>
    </source>
</evidence>
<evidence type="ECO:0000256" key="10">
    <source>
        <dbReference type="ARBA" id="ARBA00022723"/>
    </source>
</evidence>
<feature type="domain" description="Aconitase A/isopropylmalate dehydratase small subunit swivel" evidence="18">
    <location>
        <begin position="696"/>
        <end position="817"/>
    </location>
</feature>
<keyword evidence="8 16" id="KW-0004">4Fe-4S</keyword>
<dbReference type="GO" id="GO:0047456">
    <property type="term" value="F:2-methylisocitrate dehydratase activity"/>
    <property type="evidence" value="ECO:0007669"/>
    <property type="project" value="UniProtKB-EC"/>
</dbReference>
<dbReference type="EMBL" id="LBHB01000002">
    <property type="protein sequence ID" value="KLE34004.1"/>
    <property type="molecule type" value="Genomic_DNA"/>
</dbReference>
<dbReference type="PROSITE" id="PS01244">
    <property type="entry name" value="ACONITASE_2"/>
    <property type="match status" value="1"/>
</dbReference>
<name>A0A0G9MTT8_9SPHN</name>
<evidence type="ECO:0000259" key="18">
    <source>
        <dbReference type="Pfam" id="PF00694"/>
    </source>
</evidence>
<evidence type="ECO:0000256" key="14">
    <source>
        <dbReference type="ARBA" id="ARBA00023239"/>
    </source>
</evidence>
<evidence type="ECO:0000256" key="2">
    <source>
        <dbReference type="ARBA" id="ARBA00001966"/>
    </source>
</evidence>
<dbReference type="RefSeq" id="WP_047003652.1">
    <property type="nucleotide sequence ID" value="NZ_LBHB01000002.1"/>
</dbReference>
<evidence type="ECO:0000256" key="6">
    <source>
        <dbReference type="ARBA" id="ARBA00007185"/>
    </source>
</evidence>
<comment type="subunit">
    <text evidence="7">Monomer.</text>
</comment>
<dbReference type="GO" id="GO:0051539">
    <property type="term" value="F:4 iron, 4 sulfur cluster binding"/>
    <property type="evidence" value="ECO:0007669"/>
    <property type="project" value="UniProtKB-KW"/>
</dbReference>
<evidence type="ECO:0000256" key="8">
    <source>
        <dbReference type="ARBA" id="ARBA00022485"/>
    </source>
</evidence>
<evidence type="ECO:0000256" key="1">
    <source>
        <dbReference type="ARBA" id="ARBA00000118"/>
    </source>
</evidence>
<feature type="domain" description="Aconitase/3-isopropylmalate dehydratase large subunit alpha/beta/alpha" evidence="17">
    <location>
        <begin position="72"/>
        <end position="562"/>
    </location>
</feature>
<keyword evidence="20" id="KW-1185">Reference proteome</keyword>
<dbReference type="InterPro" id="IPR015931">
    <property type="entry name" value="Acnase/IPM_dHydase_lsu_aba_1/3"/>
</dbReference>
<comment type="caution">
    <text evidence="19">The sequence shown here is derived from an EMBL/GenBank/DDBJ whole genome shotgun (WGS) entry which is preliminary data.</text>
</comment>
<dbReference type="Pfam" id="PF00330">
    <property type="entry name" value="Aconitase"/>
    <property type="match status" value="1"/>
</dbReference>
<evidence type="ECO:0000256" key="9">
    <source>
        <dbReference type="ARBA" id="ARBA00022532"/>
    </source>
</evidence>
<comment type="pathway">
    <text evidence="4">Carbohydrate metabolism; tricarboxylic acid cycle; isocitrate from oxaloacetate: step 2/2.</text>
</comment>
<dbReference type="CDD" id="cd01586">
    <property type="entry name" value="AcnA_IRP"/>
    <property type="match status" value="1"/>
</dbReference>
<keyword evidence="12 16" id="KW-0408">Iron</keyword>
<evidence type="ECO:0000256" key="4">
    <source>
        <dbReference type="ARBA" id="ARBA00004717"/>
    </source>
</evidence>
<proteinExistence type="inferred from homology"/>
<dbReference type="AlphaFoldDB" id="A0A0G9MTT8"/>
<dbReference type="GO" id="GO:0006099">
    <property type="term" value="P:tricarboxylic acid cycle"/>
    <property type="evidence" value="ECO:0007669"/>
    <property type="project" value="UniProtKB-UniPathway"/>
</dbReference>
<dbReference type="NCBIfam" id="TIGR01341">
    <property type="entry name" value="aconitase_1"/>
    <property type="match status" value="1"/>
</dbReference>
<keyword evidence="10" id="KW-0479">Metal-binding</keyword>
<organism evidence="19 20">
    <name type="scientific">Aurantiacibacter luteus</name>
    <dbReference type="NCBI Taxonomy" id="1581420"/>
    <lineage>
        <taxon>Bacteria</taxon>
        <taxon>Pseudomonadati</taxon>
        <taxon>Pseudomonadota</taxon>
        <taxon>Alphaproteobacteria</taxon>
        <taxon>Sphingomonadales</taxon>
        <taxon>Erythrobacteraceae</taxon>
        <taxon>Aurantiacibacter</taxon>
    </lineage>
</organism>
<evidence type="ECO:0000256" key="13">
    <source>
        <dbReference type="ARBA" id="ARBA00023014"/>
    </source>
</evidence>
<dbReference type="EC" id="4.2.1.3" evidence="16"/>
<comment type="function">
    <text evidence="3">Involved in the catabolism of short chain fatty acids (SCFA) via the tricarboxylic acid (TCA)(acetyl degradation route) and probably the 2-methylcitrate cycle I (propionate degradation route). Catalyzes the reversible isomerization of citrate to isocitrate via cis-aconitate. Could catalyze the hydration of 2-methyl-cis-aconitate to yield (2R,3S)-2-methylisocitrate. The apo form of AcnA functions as a RNA-binding regulatory protein.</text>
</comment>
<accession>A0A0G9MTT8</accession>
<gene>
    <name evidence="19" type="ORF">AAW00_06770</name>
</gene>
<dbReference type="STRING" id="1581420.AAW00_06770"/>
<sequence length="890" mass="95861">MTQVGADTHATRKTLSVGGKDYAYYSLAAAAEKFGNVDRLPFSMKVLLENMLRFEDEGFTVGESHVQAIVDWQDNPVTGEEIQYRPARVLLQDFTGVPCVVDLAAMRDAIGKLGGDTAKINPQVPVNLVIDHSVMVDEFGHPKAFENNMALEYERNAERYDFLKWGAVSLENFYAVPPGTGICHQVNLENIARGVWSTEDQDGNLVAYPDTCVGTDSHTTMINGLGVLGWGVGGIEAEAAMLGQPVSMLIPEVVGFKLTGKLAEGVTATDLVLTCVQMLREHVVVGKFVEFYGEGVANLSLADRATIANMAPEYGATCGFFGIDDKTLEYLRLTGRPEETIALVEAYSKAQGMWFTPENEPVFSSTLSLDMGSVVPSLAGPKRPQDKVALPEVDELFNGDLEKTYGKDAPVRVDVEGKDHDVGDGDVVIAAITSCTNTSNPDVLIAAGLVARKANERGLKPKPWVKTSLAPGSQVVTDYLEKSGLQSDLDALGFDLVGYGCTTCIGNSGPLAPPISAAINGNDLVAASVLSGNRNFEGRVSPDVRANFLASPPLVVAYALKGTVTEDITTTPIGQDQDGNDVMLADIWPSNEEVAQNRAANIDRSMFEKRYADVYKGDEHWQAIKVDASDTYNWNPASTYVANPPYFEGMSMTPAPVEDIVGAKPLAVLGDSVTTDHISPAGSIKEDSPGGRYLLDHQVAKKDFNSYGSRRGNHEVMMRGTFANIRIKNEMVPGIEGGVTTYKGVQMAIYDAAMKHQADGTPLVVVAGKEYGTGSSRDWAAKGTILLGVRAVIVESFERIHRSNLIGMGVLPLQFKDGETRQTLGLDGECSFTIKGLGELSPGQDVEVEVTKGDGSTMTFAAKCRIDTANEMEYYRNGGILHYVLRKLAA</sequence>
<dbReference type="Gene3D" id="3.20.19.10">
    <property type="entry name" value="Aconitase, domain 4"/>
    <property type="match status" value="1"/>
</dbReference>
<dbReference type="InterPro" id="IPR018136">
    <property type="entry name" value="Aconitase_4Fe-4S_BS"/>
</dbReference>
<keyword evidence="11" id="KW-0694">RNA-binding</keyword>
<dbReference type="NCBIfam" id="NF009520">
    <property type="entry name" value="PRK12881.1"/>
    <property type="match status" value="1"/>
</dbReference>
<dbReference type="OrthoDB" id="9764318at2"/>
<dbReference type="GO" id="GO:0003723">
    <property type="term" value="F:RNA binding"/>
    <property type="evidence" value="ECO:0007669"/>
    <property type="project" value="UniProtKB-KW"/>
</dbReference>
<evidence type="ECO:0000256" key="7">
    <source>
        <dbReference type="ARBA" id="ARBA00011245"/>
    </source>
</evidence>
<dbReference type="InterPro" id="IPR000573">
    <property type="entry name" value="AconitaseA/IPMdHydase_ssu_swvl"/>
</dbReference>
<evidence type="ECO:0000256" key="12">
    <source>
        <dbReference type="ARBA" id="ARBA00023004"/>
    </source>
</evidence>
<reference evidence="19 20" key="1">
    <citation type="submission" date="2015-04" db="EMBL/GenBank/DDBJ databases">
        <title>The draft genome sequence of Erythrobacter luteus KA37.</title>
        <authorList>
            <person name="Zhuang L."/>
            <person name="Liu Y."/>
            <person name="Shao Z."/>
        </authorList>
    </citation>
    <scope>NUCLEOTIDE SEQUENCE [LARGE SCALE GENOMIC DNA]</scope>
    <source>
        <strain evidence="19 20">KA37</strain>
    </source>
</reference>